<organism evidence="1 2">
    <name type="scientific">Lymnaea stagnalis</name>
    <name type="common">Great pond snail</name>
    <name type="synonym">Helix stagnalis</name>
    <dbReference type="NCBI Taxonomy" id="6523"/>
    <lineage>
        <taxon>Eukaryota</taxon>
        <taxon>Metazoa</taxon>
        <taxon>Spiralia</taxon>
        <taxon>Lophotrochozoa</taxon>
        <taxon>Mollusca</taxon>
        <taxon>Gastropoda</taxon>
        <taxon>Heterobranchia</taxon>
        <taxon>Euthyneura</taxon>
        <taxon>Panpulmonata</taxon>
        <taxon>Hygrophila</taxon>
        <taxon>Lymnaeoidea</taxon>
        <taxon>Lymnaeidae</taxon>
        <taxon>Lymnaea</taxon>
    </lineage>
</organism>
<feature type="non-terminal residue" evidence="1">
    <location>
        <position position="138"/>
    </location>
</feature>
<dbReference type="AlphaFoldDB" id="A0AAV2HJF9"/>
<protein>
    <submittedName>
        <fullName evidence="1">Uncharacterized protein</fullName>
    </submittedName>
</protein>
<dbReference type="EMBL" id="CAXITT010000163">
    <property type="protein sequence ID" value="CAL1534169.1"/>
    <property type="molecule type" value="Genomic_DNA"/>
</dbReference>
<feature type="non-terminal residue" evidence="1">
    <location>
        <position position="1"/>
    </location>
</feature>
<gene>
    <name evidence="1" type="ORF">GSLYS_00008129001</name>
</gene>
<accession>A0AAV2HJF9</accession>
<dbReference type="InterPro" id="IPR008979">
    <property type="entry name" value="Galactose-bd-like_sf"/>
</dbReference>
<comment type="caution">
    <text evidence="1">The sequence shown here is derived from an EMBL/GenBank/DDBJ whole genome shotgun (WGS) entry which is preliminary data.</text>
</comment>
<evidence type="ECO:0000313" key="2">
    <source>
        <dbReference type="Proteomes" id="UP001497497"/>
    </source>
</evidence>
<evidence type="ECO:0000313" key="1">
    <source>
        <dbReference type="EMBL" id="CAL1534169.1"/>
    </source>
</evidence>
<reference evidence="1 2" key="1">
    <citation type="submission" date="2024-04" db="EMBL/GenBank/DDBJ databases">
        <authorList>
            <consortium name="Genoscope - CEA"/>
            <person name="William W."/>
        </authorList>
    </citation>
    <scope>NUCLEOTIDE SEQUENCE [LARGE SCALE GENOMIC DNA]</scope>
</reference>
<keyword evidence="2" id="KW-1185">Reference proteome</keyword>
<name>A0AAV2HJF9_LYMST</name>
<sequence length="138" mass="15316">IEIKFKGSTPSAVRECRHKEFVNLTSRLFEIHCDAQGAITEMTLEGDHVAKLCSLNVNGGRNVALKQNTTQSEADTPGNFPSDLAVDGNHLADFSQQSCTLTHVPDVKVKPTWNLTFDKSYLVTRFVLYSNADEFGRL</sequence>
<dbReference type="SUPFAM" id="SSF49785">
    <property type="entry name" value="Galactose-binding domain-like"/>
    <property type="match status" value="1"/>
</dbReference>
<proteinExistence type="predicted"/>
<dbReference type="Proteomes" id="UP001497497">
    <property type="component" value="Unassembled WGS sequence"/>
</dbReference>
<dbReference type="Gene3D" id="2.60.120.260">
    <property type="entry name" value="Galactose-binding domain-like"/>
    <property type="match status" value="1"/>
</dbReference>